<dbReference type="FunCoup" id="A0A2P6NZS7">
    <property type="interactions" value="355"/>
</dbReference>
<feature type="repeat" description="WD" evidence="4">
    <location>
        <begin position="240"/>
        <end position="276"/>
    </location>
</feature>
<dbReference type="InterPro" id="IPR049092">
    <property type="entry name" value="MIOS_a-sol"/>
</dbReference>
<dbReference type="InterPro" id="IPR037593">
    <property type="entry name" value="MIOS/Sea4"/>
</dbReference>
<dbReference type="InterPro" id="IPR015943">
    <property type="entry name" value="WD40/YVTN_repeat-like_dom_sf"/>
</dbReference>
<feature type="domain" description="GATOR2 complex protein MIO zinc-ribbon like" evidence="5">
    <location>
        <begin position="774"/>
        <end position="892"/>
    </location>
</feature>
<evidence type="ECO:0000259" key="6">
    <source>
        <dbReference type="Pfam" id="PF21719"/>
    </source>
</evidence>
<dbReference type="PANTHER" id="PTHR16453:SF9">
    <property type="entry name" value="GATOR COMPLEX PROTEIN MIOS"/>
    <property type="match status" value="1"/>
</dbReference>
<dbReference type="SUPFAM" id="SSF50978">
    <property type="entry name" value="WD40 repeat-like"/>
    <property type="match status" value="1"/>
</dbReference>
<dbReference type="PROSITE" id="PS50082">
    <property type="entry name" value="WD_REPEATS_2"/>
    <property type="match status" value="1"/>
</dbReference>
<evidence type="ECO:0000313" key="7">
    <source>
        <dbReference type="EMBL" id="PRP89466.1"/>
    </source>
</evidence>
<dbReference type="InterPro" id="IPR031488">
    <property type="entry name" value="Zn_ribbon_mio"/>
</dbReference>
<accession>A0A2P6NZS7</accession>
<keyword evidence="8" id="KW-1185">Reference proteome</keyword>
<dbReference type="InParanoid" id="A0A2P6NZS7"/>
<dbReference type="CDD" id="cd16691">
    <property type="entry name" value="mRING-H2-C3H3C2_Mio"/>
    <property type="match status" value="1"/>
</dbReference>
<dbReference type="OrthoDB" id="341486at2759"/>
<dbReference type="STRING" id="1890364.A0A2P6NZS7"/>
<organism evidence="7 8">
    <name type="scientific">Planoprotostelium fungivorum</name>
    <dbReference type="NCBI Taxonomy" id="1890364"/>
    <lineage>
        <taxon>Eukaryota</taxon>
        <taxon>Amoebozoa</taxon>
        <taxon>Evosea</taxon>
        <taxon>Variosea</taxon>
        <taxon>Cavosteliida</taxon>
        <taxon>Cavosteliaceae</taxon>
        <taxon>Planoprotostelium</taxon>
    </lineage>
</organism>
<reference evidence="7 8" key="1">
    <citation type="journal article" date="2018" name="Genome Biol. Evol.">
        <title>Multiple Roots of Fruiting Body Formation in Amoebozoa.</title>
        <authorList>
            <person name="Hillmann F."/>
            <person name="Forbes G."/>
            <person name="Novohradska S."/>
            <person name="Ferling I."/>
            <person name="Riege K."/>
            <person name="Groth M."/>
            <person name="Westermann M."/>
            <person name="Marz M."/>
            <person name="Spaller T."/>
            <person name="Winckler T."/>
            <person name="Schaap P."/>
            <person name="Glockner G."/>
        </authorList>
    </citation>
    <scope>NUCLEOTIDE SEQUENCE [LARGE SCALE GENOMIC DNA]</scope>
    <source>
        <strain evidence="7 8">Jena</strain>
    </source>
</reference>
<dbReference type="SMART" id="SM00320">
    <property type="entry name" value="WD40"/>
    <property type="match status" value="5"/>
</dbReference>
<dbReference type="InterPro" id="IPR001680">
    <property type="entry name" value="WD40_rpt"/>
</dbReference>
<dbReference type="EMBL" id="MDYQ01000003">
    <property type="protein sequence ID" value="PRP89466.1"/>
    <property type="molecule type" value="Genomic_DNA"/>
</dbReference>
<keyword evidence="3" id="KW-0677">Repeat</keyword>
<dbReference type="Proteomes" id="UP000241769">
    <property type="component" value="Unassembled WGS sequence"/>
</dbReference>
<evidence type="ECO:0000256" key="4">
    <source>
        <dbReference type="PROSITE-ProRule" id="PRU00221"/>
    </source>
</evidence>
<gene>
    <name evidence="7" type="ORF">PROFUN_01329</name>
</gene>
<keyword evidence="2 4" id="KW-0853">WD repeat</keyword>
<name>A0A2P6NZS7_9EUKA</name>
<proteinExistence type="inferred from homology"/>
<dbReference type="Gene3D" id="2.130.10.10">
    <property type="entry name" value="YVTN repeat-like/Quinoprotein amine dehydrogenase"/>
    <property type="match status" value="2"/>
</dbReference>
<comment type="caution">
    <text evidence="7">The sequence shown here is derived from an EMBL/GenBank/DDBJ whole genome shotgun (WGS) entry which is preliminary data.</text>
</comment>
<evidence type="ECO:0000256" key="3">
    <source>
        <dbReference type="ARBA" id="ARBA00022737"/>
    </source>
</evidence>
<dbReference type="GO" id="GO:0005737">
    <property type="term" value="C:cytoplasm"/>
    <property type="evidence" value="ECO:0007669"/>
    <property type="project" value="TreeGrafter"/>
</dbReference>
<dbReference type="AlphaFoldDB" id="A0A2P6NZS7"/>
<dbReference type="Pfam" id="PF21720">
    <property type="entry name" value="MIOS_WD40"/>
    <property type="match status" value="1"/>
</dbReference>
<evidence type="ECO:0000259" key="5">
    <source>
        <dbReference type="Pfam" id="PF17034"/>
    </source>
</evidence>
<dbReference type="PANTHER" id="PTHR16453">
    <property type="entry name" value="WD40 DOMAIN-CONTAINING PROTEIN MIO FAMILY MEMBER"/>
    <property type="match status" value="1"/>
</dbReference>
<protein>
    <submittedName>
        <fullName evidence="7">WD repeat-containing protein mio-like</fullName>
    </submittedName>
</protein>
<evidence type="ECO:0000313" key="8">
    <source>
        <dbReference type="Proteomes" id="UP000241769"/>
    </source>
</evidence>
<evidence type="ECO:0000256" key="2">
    <source>
        <dbReference type="ARBA" id="ARBA00022574"/>
    </source>
</evidence>
<comment type="similarity">
    <text evidence="1">Belongs to the WD repeat mio family.</text>
</comment>
<dbReference type="Pfam" id="PF21719">
    <property type="entry name" value="MIOS_a-sol"/>
    <property type="match status" value="1"/>
</dbReference>
<sequence>MANVNRDAAPSAAGAKIRRLLDWSPHSPNQFVVAAADLRLYELNVFNAAQMKQSGVKKVVVKGINYEVTQIRCVAWSPSTSSEPLVACGLPSGKVVLSTFNGSIRVLKEFGPKHSRACNCLAWNPLQPHLFATGLDKVRSDCSTLIWDVNQQGISSDATSRTTSTPGPAAVQPWNEYSFNLSPTEAAESVSTPINEMANSEATTALAWDPSNPFSLVTGTGVKWLRIYDTRADTNSPQSVVAHSRSVQGVSFDPFRHERLATFSEDGIIKFWDVRNFVEPIFSLLTNSKGLQQVEWCPRRSGVLATSSSLEKTIKFWDIQDAMVGQNKNERDDFSSISTCRPYKTHEGSEAYSSFSWDPLNQHRLLTITNNGILEVVTLQQTTPIKWSPQGRLSFSYGNKQSTLSITPDDNKVPTMNQGKEEDRSFRYASTIFDVSVEMRNRAKLGYSMDIAANKKLVESINGGELVTLWNWMSDYSSGQFVSTKEIQVEMYQGIHSVLQSSTASSKKVNNTPDKTQIFPVITSPQRSVALQICGWGLDKKDSLEQAAHKLESSNQYERAAALCVFHLDLRRAIASLTRGAQQQSSDSKRGSHLRLMAMALAGCNDTALNNGLWREAAMDMAIFNEIKHPYLKACLSFLCNDSRSHRSVLDNHQLSLADRVGFACKFLDDSELMQFVESSIDENQKKGNIEGIILTGLDQRAMEIFEQYVNTTGDVQTAALVVAHLPKKNRDQRVDMWIRSYRELMDVWELWHARARFDIALKDPIAPQVYARCNFCNQALAMSLITGRGGQQRRTPKFTSQSTTNTNHFQKQTSASCPGCKKPLPRCVVCLLPFNVNVPQVGRQNQSAGSSSGFGSWFTWCQSCRHGGHACHMMEWFVNHRECPVADCKCTQCSTLL</sequence>
<dbReference type="InterPro" id="IPR036322">
    <property type="entry name" value="WD40_repeat_dom_sf"/>
</dbReference>
<dbReference type="PROSITE" id="PS50294">
    <property type="entry name" value="WD_REPEATS_REGION"/>
    <property type="match status" value="1"/>
</dbReference>
<feature type="domain" description="MIOS-like alpha-solenoid" evidence="6">
    <location>
        <begin position="439"/>
        <end position="667"/>
    </location>
</feature>
<evidence type="ECO:0000256" key="1">
    <source>
        <dbReference type="ARBA" id="ARBA00009713"/>
    </source>
</evidence>
<dbReference type="Pfam" id="PF17034">
    <property type="entry name" value="zinc_ribbon_16"/>
    <property type="match status" value="1"/>
</dbReference>